<dbReference type="Proteomes" id="UP000694557">
    <property type="component" value="Unassembled WGS sequence"/>
</dbReference>
<dbReference type="PANTHER" id="PTHR15887">
    <property type="entry name" value="TRANSMEMBRANE PROTEIN 69"/>
    <property type="match status" value="1"/>
</dbReference>
<reference evidence="1" key="1">
    <citation type="submission" date="2025-08" db="UniProtKB">
        <authorList>
            <consortium name="Ensembl"/>
        </authorList>
    </citation>
    <scope>IDENTIFICATION</scope>
</reference>
<dbReference type="AlphaFoldDB" id="A0A8C7JM06"/>
<organism evidence="1 2">
    <name type="scientific">Oncorhynchus kisutch</name>
    <name type="common">Coho salmon</name>
    <name type="synonym">Salmo kisutch</name>
    <dbReference type="NCBI Taxonomy" id="8019"/>
    <lineage>
        <taxon>Eukaryota</taxon>
        <taxon>Metazoa</taxon>
        <taxon>Chordata</taxon>
        <taxon>Craniata</taxon>
        <taxon>Vertebrata</taxon>
        <taxon>Euteleostomi</taxon>
        <taxon>Actinopterygii</taxon>
        <taxon>Neopterygii</taxon>
        <taxon>Teleostei</taxon>
        <taxon>Protacanthopterygii</taxon>
        <taxon>Salmoniformes</taxon>
        <taxon>Salmonidae</taxon>
        <taxon>Salmoninae</taxon>
        <taxon>Oncorhynchus</taxon>
    </lineage>
</organism>
<dbReference type="GeneTree" id="ENSGT01010000229452"/>
<name>A0A8C7JM06_ONCKI</name>
<sequence length="191" mass="21135">LCASRLKWRLGVCLDFWCARGVYLSGVRSRNVFTPVPTTFTPVPTTISPQVSMVTSILFWRLASSRFRSQDPTSPQHENPGQCLGFSALLPFLGAPLLRVVTQSYLPEVAYAQVVYGHDWMNLGNSVVPSLLAWLALHSRDNIAEGALVVIMGLCLLKALETILTLVATFSLDATLTLKEMWPEKKIKTVD</sequence>
<keyword evidence="2" id="KW-1185">Reference proteome</keyword>
<dbReference type="Ensembl" id="ENSOKIT00005094058.1">
    <property type="protein sequence ID" value="ENSOKIP00005087971.1"/>
    <property type="gene ID" value="ENSOKIG00005038351.1"/>
</dbReference>
<dbReference type="PANTHER" id="PTHR15887:SF1">
    <property type="entry name" value="TRANSMEMBRANE PROTEIN 69"/>
    <property type="match status" value="1"/>
</dbReference>
<proteinExistence type="predicted"/>
<evidence type="ECO:0000313" key="1">
    <source>
        <dbReference type="Ensembl" id="ENSOKIP00005087971.1"/>
    </source>
</evidence>
<accession>A0A8C7JM06</accession>
<dbReference type="InterPro" id="IPR021836">
    <property type="entry name" value="DUF3429"/>
</dbReference>
<protein>
    <submittedName>
        <fullName evidence="1">Uncharacterized protein</fullName>
    </submittedName>
</protein>
<evidence type="ECO:0000313" key="2">
    <source>
        <dbReference type="Proteomes" id="UP000694557"/>
    </source>
</evidence>
<reference evidence="1" key="2">
    <citation type="submission" date="2025-09" db="UniProtKB">
        <authorList>
            <consortium name="Ensembl"/>
        </authorList>
    </citation>
    <scope>IDENTIFICATION</scope>
</reference>